<dbReference type="Proteomes" id="UP001642464">
    <property type="component" value="Unassembled WGS sequence"/>
</dbReference>
<sequence>MALSPQQLPWDARSIRLTKIPSGPSCSTRSSSSRQFSGQRVAMPQAFSVGSTLAALLCQRLRAKRRRRRPLTSLFDGFLTSETYQTSLPSEVKLGKLLTWARKQDSMKLHPCLTIGQSQLQLSVPVAAGTPIIGVLEDAFLGISDGREKPWQRISEAARNQHPEWWSLHLGINVVKECLSPSSELWEAYIKSVAPQPASALFWSPPQAQQLQDAIMKKKLQSRIKAIQDFHKEVVVPAFDDVPAPSDFEVAQGIVTAASRGIEVRPGRRALLPLLDLVGPPEATVLAGTPAESNCELQIERKGGPGGKDIAILLASRDLKEGEKLCRPMEIPPDDLLLDHGLSTTRPDDVTIHVGLKKGVVQPWQLSTLRKVMDLAPDNKPGDWVASAKVRRSSTLIKTFDPKLLAAARVLGGKSREDVLGAEWNLMSNEEMLNSGLEGLSATHRRRALWVLKQAVEGALASYETTLTEDEEVVQQLEGRERAALAYRIGKKRVLQDAREKLEKADEKIRIKRARREKESSLPTAVTGKRASTAGMGFG</sequence>
<dbReference type="Gene3D" id="3.90.1420.10">
    <property type="entry name" value="Rubisco LSMT, substrate-binding domain"/>
    <property type="match status" value="1"/>
</dbReference>
<dbReference type="Pfam" id="PF09273">
    <property type="entry name" value="Rubis-subs-bind"/>
    <property type="match status" value="1"/>
</dbReference>
<organism evidence="1 2">
    <name type="scientific">Durusdinium trenchii</name>
    <dbReference type="NCBI Taxonomy" id="1381693"/>
    <lineage>
        <taxon>Eukaryota</taxon>
        <taxon>Sar</taxon>
        <taxon>Alveolata</taxon>
        <taxon>Dinophyceae</taxon>
        <taxon>Suessiales</taxon>
        <taxon>Symbiodiniaceae</taxon>
        <taxon>Durusdinium</taxon>
    </lineage>
</organism>
<evidence type="ECO:0000313" key="2">
    <source>
        <dbReference type="Proteomes" id="UP001642464"/>
    </source>
</evidence>
<name>A0ABP0IKT8_9DINO</name>
<dbReference type="Gene3D" id="3.90.1410.10">
    <property type="entry name" value="set domain protein methyltransferase, domain 1"/>
    <property type="match status" value="1"/>
</dbReference>
<evidence type="ECO:0000313" key="1">
    <source>
        <dbReference type="EMBL" id="CAK9002019.1"/>
    </source>
</evidence>
<dbReference type="SUPFAM" id="SSF81822">
    <property type="entry name" value="RuBisCo LSMT C-terminal, substrate-binding domain"/>
    <property type="match status" value="1"/>
</dbReference>
<gene>
    <name evidence="1" type="ORF">SCF082_LOCUS7156</name>
</gene>
<accession>A0ABP0IKT8</accession>
<keyword evidence="2" id="KW-1185">Reference proteome</keyword>
<comment type="caution">
    <text evidence="1">The sequence shown here is derived from an EMBL/GenBank/DDBJ whole genome shotgun (WGS) entry which is preliminary data.</text>
</comment>
<reference evidence="1 2" key="1">
    <citation type="submission" date="2024-02" db="EMBL/GenBank/DDBJ databases">
        <authorList>
            <person name="Chen Y."/>
            <person name="Shah S."/>
            <person name="Dougan E. K."/>
            <person name="Thang M."/>
            <person name="Chan C."/>
        </authorList>
    </citation>
    <scope>NUCLEOTIDE SEQUENCE [LARGE SCALE GENOMIC DNA]</scope>
</reference>
<dbReference type="CDD" id="cd10527">
    <property type="entry name" value="SET_LSMT"/>
    <property type="match status" value="1"/>
</dbReference>
<proteinExistence type="predicted"/>
<dbReference type="EMBL" id="CAXAMM010004002">
    <property type="protein sequence ID" value="CAK9002019.1"/>
    <property type="molecule type" value="Genomic_DNA"/>
</dbReference>
<protein>
    <submittedName>
        <fullName evidence="1">Rubis-subs-bind domain-containing protein</fullName>
    </submittedName>
</protein>
<dbReference type="InterPro" id="IPR036464">
    <property type="entry name" value="Rubisco_LSMT_subst-bd_sf"/>
</dbReference>
<dbReference type="InterPro" id="IPR015353">
    <property type="entry name" value="Rubisco_LSMT_subst-bd"/>
</dbReference>